<protein>
    <submittedName>
        <fullName evidence="2">Carbohydrate ABC transporter substrate-binding protein (CUT1 family)</fullName>
    </submittedName>
</protein>
<dbReference type="Pfam" id="PF13416">
    <property type="entry name" value="SBP_bac_8"/>
    <property type="match status" value="1"/>
</dbReference>
<dbReference type="PANTHER" id="PTHR43649">
    <property type="entry name" value="ARABINOSE-BINDING PROTEIN-RELATED"/>
    <property type="match status" value="1"/>
</dbReference>
<sequence>MKLRVIAAAVLLLTAACSPGSGEGGGGDGKSFEFWSFSGINQKAAVEEYKKKKPDVEVKLTEVGNAQETAQGLTTALAGGKVPDLVLIQGDDLPKFVEQPQNFVDLKTLGADEIKGDYLDWVMSQSIAKDGQILGIPTDVGGMAMAYRTDLFAAAGLPTDRESVGKLWPDWNAFIETGKRYTEKTGQPFIDNAATSVFYQAVNQGSQKYYDDKHELIYSTNPHVKSAFELGIKAAQAGITAKQSSFAEGWSAAMQQGKFAALAAPSWMLNAIRSNAPETAGKWDLAAIPGKSGNWGGSYLAIPKRAKNPKAAWDYIKTMQSPQGQLEHFVTSGALPTTPSVYQDPQLTGRNEPFFSNAPIGKIYPDSLLGLKPFYIGPDSTTIGTEFLDAITNVEQNNGNPATAWDDAVRNIKTAIGK</sequence>
<name>A0A495X1P0_9PSEU</name>
<dbReference type="Gene3D" id="3.40.190.10">
    <property type="entry name" value="Periplasmic binding protein-like II"/>
    <property type="match status" value="1"/>
</dbReference>
<dbReference type="Proteomes" id="UP000272729">
    <property type="component" value="Unassembled WGS sequence"/>
</dbReference>
<reference evidence="2 3" key="1">
    <citation type="submission" date="2018-10" db="EMBL/GenBank/DDBJ databases">
        <title>Sequencing the genomes of 1000 actinobacteria strains.</title>
        <authorList>
            <person name="Klenk H.-P."/>
        </authorList>
    </citation>
    <scope>NUCLEOTIDE SEQUENCE [LARGE SCALE GENOMIC DNA]</scope>
    <source>
        <strain evidence="2 3">DSM 43911</strain>
    </source>
</reference>
<evidence type="ECO:0000313" key="2">
    <source>
        <dbReference type="EMBL" id="RKT67902.1"/>
    </source>
</evidence>
<dbReference type="AlphaFoldDB" id="A0A495X1P0"/>
<feature type="signal peptide" evidence="1">
    <location>
        <begin position="1"/>
        <end position="22"/>
    </location>
</feature>
<dbReference type="PROSITE" id="PS51257">
    <property type="entry name" value="PROKAR_LIPOPROTEIN"/>
    <property type="match status" value="1"/>
</dbReference>
<proteinExistence type="predicted"/>
<accession>A0A495X1P0</accession>
<feature type="chain" id="PRO_5019719414" evidence="1">
    <location>
        <begin position="23"/>
        <end position="418"/>
    </location>
</feature>
<dbReference type="PANTHER" id="PTHR43649:SF32">
    <property type="entry name" value="SUGAR BINDING SECRETED PROTEIN"/>
    <property type="match status" value="1"/>
</dbReference>
<keyword evidence="3" id="KW-1185">Reference proteome</keyword>
<dbReference type="OrthoDB" id="3226017at2"/>
<dbReference type="SUPFAM" id="SSF53850">
    <property type="entry name" value="Periplasmic binding protein-like II"/>
    <property type="match status" value="1"/>
</dbReference>
<comment type="caution">
    <text evidence="2">The sequence shown here is derived from an EMBL/GenBank/DDBJ whole genome shotgun (WGS) entry which is preliminary data.</text>
</comment>
<evidence type="ECO:0000256" key="1">
    <source>
        <dbReference type="SAM" id="SignalP"/>
    </source>
</evidence>
<dbReference type="InterPro" id="IPR050490">
    <property type="entry name" value="Bact_solute-bd_prot1"/>
</dbReference>
<dbReference type="InterPro" id="IPR006059">
    <property type="entry name" value="SBP"/>
</dbReference>
<evidence type="ECO:0000313" key="3">
    <source>
        <dbReference type="Proteomes" id="UP000272729"/>
    </source>
</evidence>
<gene>
    <name evidence="2" type="ORF">DFJ66_1080</name>
</gene>
<dbReference type="RefSeq" id="WP_121218513.1">
    <property type="nucleotide sequence ID" value="NZ_JBIUBA010000013.1"/>
</dbReference>
<keyword evidence="1" id="KW-0732">Signal</keyword>
<organism evidence="2 3">
    <name type="scientific">Saccharothrix variisporea</name>
    <dbReference type="NCBI Taxonomy" id="543527"/>
    <lineage>
        <taxon>Bacteria</taxon>
        <taxon>Bacillati</taxon>
        <taxon>Actinomycetota</taxon>
        <taxon>Actinomycetes</taxon>
        <taxon>Pseudonocardiales</taxon>
        <taxon>Pseudonocardiaceae</taxon>
        <taxon>Saccharothrix</taxon>
    </lineage>
</organism>
<dbReference type="EMBL" id="RBXR01000001">
    <property type="protein sequence ID" value="RKT67902.1"/>
    <property type="molecule type" value="Genomic_DNA"/>
</dbReference>